<protein>
    <submittedName>
        <fullName evidence="1">11838_t:CDS:1</fullName>
    </submittedName>
</protein>
<sequence>VTPSTNVIDKQNEEHQAERDFQNKLDSASTALKNKIRDDKISKYTNLVSEESADSKTKKSEGKKRSQGDHTKSASTSEATITQNQPMPGIKKIILSTKFSEDILDLYKRTSSEIEKIRASRRALILPSRNFCSKPESR</sequence>
<accession>A0ACA9MRF8</accession>
<feature type="non-terminal residue" evidence="1">
    <location>
        <position position="1"/>
    </location>
</feature>
<reference evidence="1" key="1">
    <citation type="submission" date="2021-06" db="EMBL/GenBank/DDBJ databases">
        <authorList>
            <person name="Kallberg Y."/>
            <person name="Tangrot J."/>
            <person name="Rosling A."/>
        </authorList>
    </citation>
    <scope>NUCLEOTIDE SEQUENCE</scope>
    <source>
        <strain evidence="1">IL203A</strain>
    </source>
</reference>
<evidence type="ECO:0000313" key="2">
    <source>
        <dbReference type="Proteomes" id="UP000789702"/>
    </source>
</evidence>
<organism evidence="1 2">
    <name type="scientific">Dentiscutata heterogama</name>
    <dbReference type="NCBI Taxonomy" id="1316150"/>
    <lineage>
        <taxon>Eukaryota</taxon>
        <taxon>Fungi</taxon>
        <taxon>Fungi incertae sedis</taxon>
        <taxon>Mucoromycota</taxon>
        <taxon>Glomeromycotina</taxon>
        <taxon>Glomeromycetes</taxon>
        <taxon>Diversisporales</taxon>
        <taxon>Gigasporaceae</taxon>
        <taxon>Dentiscutata</taxon>
    </lineage>
</organism>
<dbReference type="Proteomes" id="UP000789702">
    <property type="component" value="Unassembled WGS sequence"/>
</dbReference>
<dbReference type="EMBL" id="CAJVPU010010812">
    <property type="protein sequence ID" value="CAG8609056.1"/>
    <property type="molecule type" value="Genomic_DNA"/>
</dbReference>
<comment type="caution">
    <text evidence="1">The sequence shown here is derived from an EMBL/GenBank/DDBJ whole genome shotgun (WGS) entry which is preliminary data.</text>
</comment>
<proteinExistence type="predicted"/>
<gene>
    <name evidence="1" type="ORF">DHETER_LOCUS7557</name>
</gene>
<name>A0ACA9MRF8_9GLOM</name>
<evidence type="ECO:0000313" key="1">
    <source>
        <dbReference type="EMBL" id="CAG8609056.1"/>
    </source>
</evidence>
<keyword evidence="2" id="KW-1185">Reference proteome</keyword>